<evidence type="ECO:0000313" key="3">
    <source>
        <dbReference type="EMBL" id="RBW69389.1"/>
    </source>
</evidence>
<dbReference type="Pfam" id="PF04012">
    <property type="entry name" value="PspA_IM30"/>
    <property type="match status" value="1"/>
</dbReference>
<dbReference type="PANTHER" id="PTHR31088:SF6">
    <property type="entry name" value="PHAGE SHOCK PROTEIN A"/>
    <property type="match status" value="1"/>
</dbReference>
<evidence type="ECO:0000256" key="2">
    <source>
        <dbReference type="SAM" id="Coils"/>
    </source>
</evidence>
<comment type="similarity">
    <text evidence="1">Belongs to the PspA/Vipp/IM30 family.</text>
</comment>
<accession>A0A366XX90</accession>
<dbReference type="OrthoDB" id="9779630at2"/>
<evidence type="ECO:0000256" key="1">
    <source>
        <dbReference type="ARBA" id="ARBA00043985"/>
    </source>
</evidence>
<dbReference type="Proteomes" id="UP000253314">
    <property type="component" value="Unassembled WGS sequence"/>
</dbReference>
<name>A0A366XX90_9BACI</name>
<keyword evidence="4" id="KW-1185">Reference proteome</keyword>
<proteinExistence type="inferred from homology"/>
<evidence type="ECO:0000313" key="4">
    <source>
        <dbReference type="Proteomes" id="UP000253314"/>
    </source>
</evidence>
<feature type="coiled-coil region" evidence="2">
    <location>
        <begin position="97"/>
        <end position="138"/>
    </location>
</feature>
<sequence>MVKMGIFKRLKTITKADINGYLDGLENPVAMLNEYSREMEQEIIKAQRALSRQMFVENKQAALILETKALVEKRTRQAKLAIEQDEESIAKLAVQEKLSHEKQLSLYEQQYEAIKEQTEVLKEKLNEFQQTYSELQHKKILLASRANVAQSIQQIQKVSGSLQADNILRGVARTEDRILLMEAEVQAGNQFSNPLVRYEAMYANEEELNKELEKLKNEKESVV</sequence>
<comment type="caution">
    <text evidence="3">The sequence shown here is derived from an EMBL/GenBank/DDBJ whole genome shotgun (WGS) entry which is preliminary data.</text>
</comment>
<protein>
    <submittedName>
        <fullName evidence="3">PspA/IM30 family protein</fullName>
    </submittedName>
</protein>
<dbReference type="EMBL" id="QOCW01000011">
    <property type="protein sequence ID" value="RBW69389.1"/>
    <property type="molecule type" value="Genomic_DNA"/>
</dbReference>
<reference evidence="3 4" key="1">
    <citation type="submission" date="2018-07" db="EMBL/GenBank/DDBJ databases">
        <title>Lottiidibacillus patelloidae gen. nov., sp. nov., isolated from the intestinal tract of a marine limpet and the reclassification of B. taeanensis BH030017T, B. algicola KMM 3737T and B. hwajinpoensis SW-72T as genus Lottiidibacillus.</title>
        <authorList>
            <person name="Liu R."/>
            <person name="Huang Z."/>
        </authorList>
    </citation>
    <scope>NUCLEOTIDE SEQUENCE [LARGE SCALE GENOMIC DNA]</scope>
    <source>
        <strain evidence="3 4">BH030017</strain>
    </source>
</reference>
<dbReference type="PANTHER" id="PTHR31088">
    <property type="entry name" value="MEMBRANE-ASSOCIATED PROTEIN VIPP1, CHLOROPLASTIC"/>
    <property type="match status" value="1"/>
</dbReference>
<dbReference type="InterPro" id="IPR007157">
    <property type="entry name" value="PspA_VIPP1"/>
</dbReference>
<feature type="coiled-coil region" evidence="2">
    <location>
        <begin position="195"/>
        <end position="222"/>
    </location>
</feature>
<gene>
    <name evidence="3" type="ORF">DS031_12200</name>
</gene>
<organism evidence="3 4">
    <name type="scientific">Bacillus taeanensis</name>
    <dbReference type="NCBI Taxonomy" id="273032"/>
    <lineage>
        <taxon>Bacteria</taxon>
        <taxon>Bacillati</taxon>
        <taxon>Bacillota</taxon>
        <taxon>Bacilli</taxon>
        <taxon>Bacillales</taxon>
        <taxon>Bacillaceae</taxon>
        <taxon>Bacillus</taxon>
    </lineage>
</organism>
<dbReference type="AlphaFoldDB" id="A0A366XX90"/>
<keyword evidence="2" id="KW-0175">Coiled coil</keyword>